<dbReference type="AlphaFoldDB" id="A0A0C2QZG5"/>
<dbReference type="InterPro" id="IPR053148">
    <property type="entry name" value="PD-DEXK-like_domain"/>
</dbReference>
<dbReference type="EMBL" id="JWSW01000004">
    <property type="protein sequence ID" value="KIJ89219.1"/>
    <property type="molecule type" value="Genomic_DNA"/>
</dbReference>
<sequence>MSNILNNQSYTDLIKNLKQEISKARIRAHLAVNKELIVLYWNIGKLILERQNKEKWGSKVIQNISDDLRKEFPEMKGLSYQNLSYMRQFFAEYNNDQILQQAVGEIPWSHNIYIFSKLKNINQRIWYAQQTIENGWSRNVLSLQIKSNLYERSAKGINNFSNTLPELQSDLARSIIKDPYNLEFLDIQGKIIERDLENKLINNIKNFLLELGQGFAFVGNQYHIELEGEDYYLDLVFYHIKLKCYVVIELKTGKFKAEYAGKLNFYLNLMDHKIKDNSDNPTIGLILCEEKQGITVEYAIEGIQKPIGVSQFKLTETLPKKLEKFLPTPQELAKLKSE</sequence>
<dbReference type="InterPro" id="IPR009362">
    <property type="entry name" value="YhcG_C"/>
</dbReference>
<gene>
    <name evidence="4" type="ORF">SB78_01005</name>
</gene>
<dbReference type="Pfam" id="PF17761">
    <property type="entry name" value="DUF1016_N"/>
    <property type="match status" value="1"/>
</dbReference>
<organism evidence="4 5">
    <name type="scientific">Rickettsia asembonensis</name>
    <dbReference type="NCBI Taxonomy" id="1068590"/>
    <lineage>
        <taxon>Bacteria</taxon>
        <taxon>Pseudomonadati</taxon>
        <taxon>Pseudomonadota</taxon>
        <taxon>Alphaproteobacteria</taxon>
        <taxon>Rickettsiales</taxon>
        <taxon>Rickettsiaceae</taxon>
        <taxon>Rickettsieae</taxon>
        <taxon>Rickettsia</taxon>
        <taxon>spotted fever group</taxon>
    </lineage>
</organism>
<dbReference type="Pfam" id="PF06250">
    <property type="entry name" value="YhcG_C"/>
    <property type="match status" value="1"/>
</dbReference>
<protein>
    <recommendedName>
        <fullName evidence="6">50S ribosomal protein L31</fullName>
    </recommendedName>
</protein>
<dbReference type="InterPro" id="IPR041527">
    <property type="entry name" value="YhcG_N"/>
</dbReference>
<dbReference type="PANTHER" id="PTHR30547">
    <property type="entry name" value="UNCHARACTERIZED PROTEIN YHCG-RELATED"/>
    <property type="match status" value="1"/>
</dbReference>
<keyword evidence="5" id="KW-1185">Reference proteome</keyword>
<keyword evidence="1" id="KW-0175">Coiled coil</keyword>
<comment type="caution">
    <text evidence="4">The sequence shown here is derived from an EMBL/GenBank/DDBJ whole genome shotgun (WGS) entry which is preliminary data.</text>
</comment>
<dbReference type="Proteomes" id="UP000031952">
    <property type="component" value="Unassembled WGS sequence"/>
</dbReference>
<dbReference type="RefSeq" id="WP_041077840.1">
    <property type="nucleotide sequence ID" value="NZ_JWSW01000004.1"/>
</dbReference>
<evidence type="ECO:0000259" key="3">
    <source>
        <dbReference type="Pfam" id="PF17761"/>
    </source>
</evidence>
<dbReference type="InterPro" id="IPR011856">
    <property type="entry name" value="tRNA_endonuc-like_dom_sf"/>
</dbReference>
<evidence type="ECO:0000256" key="1">
    <source>
        <dbReference type="SAM" id="Coils"/>
    </source>
</evidence>
<reference evidence="4 5" key="1">
    <citation type="submission" date="2014-12" db="EMBL/GenBank/DDBJ databases">
        <title>Whole genome sequence of Candidatus Rickettsia asemboensis strain NMRCii isolated from cat fleas in west Kenya.</title>
        <authorList>
            <person name="Jima D."/>
            <person name="Luce-Fedrow A."/>
            <person name="Yang Y."/>
            <person name="Maina A.N."/>
            <person name="Snesrud E.C."/>
            <person name="Jarman R.G."/>
            <person name="Richards A.L."/>
            <person name="Hang J."/>
        </authorList>
    </citation>
    <scope>NUCLEOTIDE SEQUENCE [LARGE SCALE GENOMIC DNA]</scope>
    <source>
        <strain evidence="4 5">NMRCii</strain>
    </source>
</reference>
<dbReference type="Gene3D" id="3.40.1350.10">
    <property type="match status" value="1"/>
</dbReference>
<name>A0A0C2QZG5_9RICK</name>
<feature type="domain" description="YhcG PDDEXK nuclease" evidence="2">
    <location>
        <begin position="174"/>
        <end position="326"/>
    </location>
</feature>
<dbReference type="GO" id="GO:0003676">
    <property type="term" value="F:nucleic acid binding"/>
    <property type="evidence" value="ECO:0007669"/>
    <property type="project" value="InterPro"/>
</dbReference>
<feature type="coiled-coil region" evidence="1">
    <location>
        <begin position="7"/>
        <end position="34"/>
    </location>
</feature>
<feature type="domain" description="YhcG N-terminal" evidence="3">
    <location>
        <begin position="17"/>
        <end position="152"/>
    </location>
</feature>
<evidence type="ECO:0000313" key="4">
    <source>
        <dbReference type="EMBL" id="KIJ89219.1"/>
    </source>
</evidence>
<dbReference type="PANTHER" id="PTHR30547:SF5">
    <property type="entry name" value="NUCLEASE YHCG-RELATED"/>
    <property type="match status" value="1"/>
</dbReference>
<evidence type="ECO:0000259" key="2">
    <source>
        <dbReference type="Pfam" id="PF06250"/>
    </source>
</evidence>
<evidence type="ECO:0008006" key="6">
    <source>
        <dbReference type="Google" id="ProtNLM"/>
    </source>
</evidence>
<proteinExistence type="predicted"/>
<accession>A0A0C2QZG5</accession>
<evidence type="ECO:0000313" key="5">
    <source>
        <dbReference type="Proteomes" id="UP000031952"/>
    </source>
</evidence>